<dbReference type="KEGG" id="yey:Y11_28801"/>
<dbReference type="HOGENOM" id="CLU_089574_1_5_6"/>
<keyword evidence="3" id="KW-0808">Transferase</keyword>
<dbReference type="CDD" id="cd00158">
    <property type="entry name" value="RHOD"/>
    <property type="match status" value="1"/>
</dbReference>
<dbReference type="GO" id="GO:0016740">
    <property type="term" value="F:transferase activity"/>
    <property type="evidence" value="ECO:0007669"/>
    <property type="project" value="UniProtKB-KW"/>
</dbReference>
<dbReference type="Gene3D" id="3.40.250.10">
    <property type="entry name" value="Rhodanese-like domain"/>
    <property type="match status" value="1"/>
</dbReference>
<dbReference type="InterPro" id="IPR001763">
    <property type="entry name" value="Rhodanese-like_dom"/>
</dbReference>
<reference evidence="3 4" key="1">
    <citation type="journal article" date="2011" name="J. Bacteriol.">
        <title>Complete genome sequence of Yersinia enterocolitica subsp. palearctica serogroup O:3.</title>
        <authorList>
            <person name="Batzilla J."/>
            <person name="Hoper D."/>
            <person name="Antonenka U."/>
            <person name="Heesemann J."/>
            <person name="Rakin A."/>
        </authorList>
    </citation>
    <scope>NUCLEOTIDE SEQUENCE [LARGE SCALE GENOMIC DNA]</scope>
    <source>
        <strain evidence="4">DSM 13030 / CIP 106945 / Y11</strain>
    </source>
</reference>
<name>A0A0H3NJN8_YERE1</name>
<dbReference type="PANTHER" id="PTHR43031">
    <property type="entry name" value="FAD-DEPENDENT OXIDOREDUCTASE"/>
    <property type="match status" value="1"/>
</dbReference>
<dbReference type="PANTHER" id="PTHR43031:SF18">
    <property type="entry name" value="RHODANESE-RELATED SULFURTRANSFERASES"/>
    <property type="match status" value="1"/>
</dbReference>
<evidence type="ECO:0000256" key="1">
    <source>
        <dbReference type="SAM" id="Phobius"/>
    </source>
</evidence>
<dbReference type="PROSITE" id="PS50206">
    <property type="entry name" value="RHODANESE_3"/>
    <property type="match status" value="1"/>
</dbReference>
<sequence length="144" mass="15877">MLQEIMQFISQHPVLSLAWVALFVAVIFTSFKTTLSKVKEITRGEATRLINKEDAVVVDIRTRDDYRKGHIASSINLLPSDIKNGNLAELEKHKAQPIIVVCATGTTSRASAELLNKAGFERVFTLKEGISGWSGENLPLARGK</sequence>
<evidence type="ECO:0000259" key="2">
    <source>
        <dbReference type="PROSITE" id="PS50206"/>
    </source>
</evidence>
<feature type="transmembrane region" description="Helical" evidence="1">
    <location>
        <begin position="12"/>
        <end position="31"/>
    </location>
</feature>
<dbReference type="Proteomes" id="UP000008084">
    <property type="component" value="Chromosome"/>
</dbReference>
<dbReference type="RefSeq" id="WP_005180986.1">
    <property type="nucleotide sequence ID" value="NC_017564.1"/>
</dbReference>
<dbReference type="AlphaFoldDB" id="A0A0H3NJN8"/>
<protein>
    <submittedName>
        <fullName evidence="3">Rhodanese-related sulfurtransferase</fullName>
    </submittedName>
</protein>
<dbReference type="SUPFAM" id="SSF52821">
    <property type="entry name" value="Rhodanese/Cell cycle control phosphatase"/>
    <property type="match status" value="1"/>
</dbReference>
<dbReference type="InterPro" id="IPR036873">
    <property type="entry name" value="Rhodanese-like_dom_sf"/>
</dbReference>
<keyword evidence="1" id="KW-0812">Transmembrane</keyword>
<dbReference type="EMBL" id="FR729477">
    <property type="protein sequence ID" value="CBY25301.1"/>
    <property type="molecule type" value="Genomic_DNA"/>
</dbReference>
<organism evidence="3 4">
    <name type="scientific">Yersinia enterocolitica subsp. palearctica serotype O:3 (strain DSM 13030 / CIP 106945 / Y11)</name>
    <dbReference type="NCBI Taxonomy" id="930944"/>
    <lineage>
        <taxon>Bacteria</taxon>
        <taxon>Pseudomonadati</taxon>
        <taxon>Pseudomonadota</taxon>
        <taxon>Gammaproteobacteria</taxon>
        <taxon>Enterobacterales</taxon>
        <taxon>Yersiniaceae</taxon>
        <taxon>Yersinia</taxon>
    </lineage>
</organism>
<accession>A0A0H3NJN8</accession>
<dbReference type="Pfam" id="PF00581">
    <property type="entry name" value="Rhodanese"/>
    <property type="match status" value="1"/>
</dbReference>
<evidence type="ECO:0000313" key="4">
    <source>
        <dbReference type="Proteomes" id="UP000008084"/>
    </source>
</evidence>
<evidence type="ECO:0000313" key="3">
    <source>
        <dbReference type="EMBL" id="CBY25301.1"/>
    </source>
</evidence>
<dbReference type="PATRIC" id="fig|930944.6.peg.2865"/>
<gene>
    <name evidence="3" type="ordered locus">Y11_28801</name>
</gene>
<dbReference type="GeneID" id="31410853"/>
<proteinExistence type="predicted"/>
<keyword evidence="1" id="KW-1133">Transmembrane helix</keyword>
<dbReference type="SMART" id="SM00450">
    <property type="entry name" value="RHOD"/>
    <property type="match status" value="1"/>
</dbReference>
<feature type="domain" description="Rhodanese" evidence="2">
    <location>
        <begin position="51"/>
        <end position="142"/>
    </location>
</feature>
<keyword evidence="1" id="KW-0472">Membrane</keyword>
<dbReference type="InterPro" id="IPR050229">
    <property type="entry name" value="GlpE_sulfurtransferase"/>
</dbReference>